<dbReference type="InterPro" id="IPR016454">
    <property type="entry name" value="Cysteine_dSase"/>
</dbReference>
<evidence type="ECO:0000256" key="6">
    <source>
        <dbReference type="ARBA" id="ARBA00022723"/>
    </source>
</evidence>
<evidence type="ECO:0000259" key="11">
    <source>
        <dbReference type="Pfam" id="PF00266"/>
    </source>
</evidence>
<dbReference type="InterPro" id="IPR015422">
    <property type="entry name" value="PyrdxlP-dep_Trfase_small"/>
</dbReference>
<evidence type="ECO:0000313" key="12">
    <source>
        <dbReference type="EMBL" id="VDS05974.1"/>
    </source>
</evidence>
<dbReference type="GO" id="GO:0046872">
    <property type="term" value="F:metal ion binding"/>
    <property type="evidence" value="ECO:0007669"/>
    <property type="project" value="UniProtKB-KW"/>
</dbReference>
<evidence type="ECO:0000256" key="7">
    <source>
        <dbReference type="ARBA" id="ARBA00022898"/>
    </source>
</evidence>
<dbReference type="InterPro" id="IPR015421">
    <property type="entry name" value="PyrdxlP-dep_Trfase_major"/>
</dbReference>
<gene>
    <name evidence="12" type="primary">iscS</name>
    <name evidence="12" type="ORF">DEVEQU_03121</name>
</gene>
<dbReference type="AlphaFoldDB" id="A0A447IER7"/>
<dbReference type="Gene3D" id="3.40.640.10">
    <property type="entry name" value="Type I PLP-dependent aspartate aminotransferase-like (Major domain)"/>
    <property type="match status" value="1"/>
</dbReference>
<name>A0A447IER7_9HYPH</name>
<dbReference type="Gene3D" id="3.90.1150.10">
    <property type="entry name" value="Aspartate Aminotransferase, domain 1"/>
    <property type="match status" value="1"/>
</dbReference>
<comment type="catalytic activity">
    <reaction evidence="10">
        <text>(sulfur carrier)-H + L-cysteine = (sulfur carrier)-SH + L-alanine</text>
        <dbReference type="Rhea" id="RHEA:43892"/>
        <dbReference type="Rhea" id="RHEA-COMP:14737"/>
        <dbReference type="Rhea" id="RHEA-COMP:14739"/>
        <dbReference type="ChEBI" id="CHEBI:29917"/>
        <dbReference type="ChEBI" id="CHEBI:35235"/>
        <dbReference type="ChEBI" id="CHEBI:57972"/>
        <dbReference type="ChEBI" id="CHEBI:64428"/>
        <dbReference type="EC" id="2.8.1.7"/>
    </reaction>
</comment>
<feature type="domain" description="Aminotransferase class V" evidence="11">
    <location>
        <begin position="12"/>
        <end position="369"/>
    </location>
</feature>
<dbReference type="SUPFAM" id="SSF53383">
    <property type="entry name" value="PLP-dependent transferases"/>
    <property type="match status" value="1"/>
</dbReference>
<dbReference type="EMBL" id="UZWD01000038">
    <property type="protein sequence ID" value="VDS05974.1"/>
    <property type="molecule type" value="Genomic_DNA"/>
</dbReference>
<dbReference type="PANTHER" id="PTHR11601">
    <property type="entry name" value="CYSTEINE DESULFURYLASE FAMILY MEMBER"/>
    <property type="match status" value="1"/>
</dbReference>
<protein>
    <recommendedName>
        <fullName evidence="4">Cysteine desulfurase</fullName>
    </recommendedName>
</protein>
<dbReference type="InterPro" id="IPR015424">
    <property type="entry name" value="PyrdxlP-dep_Trfase"/>
</dbReference>
<keyword evidence="6" id="KW-0479">Metal-binding</keyword>
<dbReference type="Gene3D" id="1.10.260.50">
    <property type="match status" value="1"/>
</dbReference>
<evidence type="ECO:0000256" key="9">
    <source>
        <dbReference type="ARBA" id="ARBA00023014"/>
    </source>
</evidence>
<organism evidence="12 13">
    <name type="scientific">Devosia equisanguinis</name>
    <dbReference type="NCBI Taxonomy" id="2490941"/>
    <lineage>
        <taxon>Bacteria</taxon>
        <taxon>Pseudomonadati</taxon>
        <taxon>Pseudomonadota</taxon>
        <taxon>Alphaproteobacteria</taxon>
        <taxon>Hyphomicrobiales</taxon>
        <taxon>Devosiaceae</taxon>
        <taxon>Devosia</taxon>
    </lineage>
</organism>
<evidence type="ECO:0000256" key="1">
    <source>
        <dbReference type="ARBA" id="ARBA00001933"/>
    </source>
</evidence>
<dbReference type="PANTHER" id="PTHR11601:SF34">
    <property type="entry name" value="CYSTEINE DESULFURASE"/>
    <property type="match status" value="1"/>
</dbReference>
<reference evidence="12 13" key="1">
    <citation type="submission" date="2018-12" db="EMBL/GenBank/DDBJ databases">
        <authorList>
            <person name="Criscuolo A."/>
        </authorList>
    </citation>
    <scope>NUCLEOTIDE SEQUENCE [LARGE SCALE GENOMIC DNA]</scope>
    <source>
        <strain evidence="12">ACIP1116281</strain>
    </source>
</reference>
<dbReference type="GO" id="GO:0031071">
    <property type="term" value="F:cysteine desulfurase activity"/>
    <property type="evidence" value="ECO:0007669"/>
    <property type="project" value="UniProtKB-EC"/>
</dbReference>
<evidence type="ECO:0000256" key="5">
    <source>
        <dbReference type="ARBA" id="ARBA00022679"/>
    </source>
</evidence>
<keyword evidence="8" id="KW-0408">Iron</keyword>
<keyword evidence="5 12" id="KW-0808">Transferase</keyword>
<accession>A0A447IER7</accession>
<keyword evidence="9" id="KW-0411">Iron-sulfur</keyword>
<sequence>MRPDNAMSKAAVYLDHNASSPLRPEAREALLAALELNGNPSSVHGHGRALRDRIETGRQQVARLCGAETRQLVFTGSATEAITQAIVGGAKAFAPDAIVVSGGEHAAVLKAAEATGLDIWTIGLQADGRLDLDQLVAALARADAEGITLLVALHWVNNETGVVQPMARVNALVGPTRHSLFVDAVQALAKLPLDFAASAPDMMAISAHKIGGPAGIGGLLVKGHADTVRLIPGGGQEQGRRGGTESAALIAAFGAAAAAASYNADAMRALADTVETGLRTMAPDVVIFGQSAERIGNVVNFAVPGLGNATAMMALDLMGLSVSSGSACSSGKVGASHVLAAMGVDKALAGCALRVSFGWNSRVEDAEAFLDGFETLLSRRKRGGQAA</sequence>
<dbReference type="PIRSF" id="PIRSF005572">
    <property type="entry name" value="NifS"/>
    <property type="match status" value="1"/>
</dbReference>
<keyword evidence="13" id="KW-1185">Reference proteome</keyword>
<dbReference type="Proteomes" id="UP000268844">
    <property type="component" value="Unassembled WGS sequence"/>
</dbReference>
<dbReference type="InterPro" id="IPR000192">
    <property type="entry name" value="Aminotrans_V_dom"/>
</dbReference>
<evidence type="ECO:0000256" key="10">
    <source>
        <dbReference type="ARBA" id="ARBA00050776"/>
    </source>
</evidence>
<evidence type="ECO:0000256" key="2">
    <source>
        <dbReference type="ARBA" id="ARBA00003120"/>
    </source>
</evidence>
<keyword evidence="7" id="KW-0663">Pyridoxal phosphate</keyword>
<comment type="similarity">
    <text evidence="3">Belongs to the class-V pyridoxal-phosphate-dependent aminotransferase family. NifS/IscS subfamily.</text>
</comment>
<dbReference type="GO" id="GO:0051536">
    <property type="term" value="F:iron-sulfur cluster binding"/>
    <property type="evidence" value="ECO:0007669"/>
    <property type="project" value="UniProtKB-KW"/>
</dbReference>
<evidence type="ECO:0000256" key="4">
    <source>
        <dbReference type="ARBA" id="ARBA00013558"/>
    </source>
</evidence>
<comment type="cofactor">
    <cofactor evidence="1">
        <name>pyridoxal 5'-phosphate</name>
        <dbReference type="ChEBI" id="CHEBI:597326"/>
    </cofactor>
</comment>
<proteinExistence type="inferred from homology"/>
<comment type="function">
    <text evidence="2">Catalyzes the removal of elemental sulfur atoms from cysteine to produce alanine. Seems to participate in the biosynthesis of the nitrogenase metalloclusters by providing the inorganic sulfur required for the Fe-S core formation.</text>
</comment>
<evidence type="ECO:0000256" key="8">
    <source>
        <dbReference type="ARBA" id="ARBA00023004"/>
    </source>
</evidence>
<evidence type="ECO:0000313" key="13">
    <source>
        <dbReference type="Proteomes" id="UP000268844"/>
    </source>
</evidence>
<dbReference type="Pfam" id="PF00266">
    <property type="entry name" value="Aminotran_5"/>
    <property type="match status" value="1"/>
</dbReference>
<evidence type="ECO:0000256" key="3">
    <source>
        <dbReference type="ARBA" id="ARBA00006490"/>
    </source>
</evidence>